<organism evidence="4 7">
    <name type="scientific">Mycobacteroides salmoniphilum</name>
    <dbReference type="NCBI Taxonomy" id="404941"/>
    <lineage>
        <taxon>Bacteria</taxon>
        <taxon>Bacillati</taxon>
        <taxon>Actinomycetota</taxon>
        <taxon>Actinomycetes</taxon>
        <taxon>Mycobacteriales</taxon>
        <taxon>Mycobacteriaceae</taxon>
        <taxon>Mycobacteroides</taxon>
    </lineage>
</organism>
<gene>
    <name evidence="4" type="primary">lpqY</name>
    <name evidence="5" type="ORF">CCUG60883_04480</name>
    <name evidence="4" type="ORF">CCUG60885_01260</name>
</gene>
<dbReference type="PANTHER" id="PTHR30061:SF50">
    <property type="entry name" value="MALTOSE_MALTODEXTRIN-BINDING PERIPLASMIC PROTEIN"/>
    <property type="match status" value="1"/>
</dbReference>
<proteinExistence type="inferred from homology"/>
<dbReference type="Proteomes" id="UP000295685">
    <property type="component" value="Unassembled WGS sequence"/>
</dbReference>
<comment type="caution">
    <text evidence="4">The sequence shown here is derived from an EMBL/GenBank/DDBJ whole genome shotgun (WGS) entry which is preliminary data.</text>
</comment>
<comment type="similarity">
    <text evidence="1">Belongs to the bacterial solute-binding protein 1 family.</text>
</comment>
<dbReference type="SUPFAM" id="SSF53850">
    <property type="entry name" value="Periplasmic binding protein-like II"/>
    <property type="match status" value="1"/>
</dbReference>
<accession>A0A4R8SKC5</accession>
<protein>
    <submittedName>
        <fullName evidence="4">Trehalose-binding lipoprotein LpqY</fullName>
    </submittedName>
</protein>
<evidence type="ECO:0000313" key="5">
    <source>
        <dbReference type="EMBL" id="TEA01941.1"/>
    </source>
</evidence>
<dbReference type="Proteomes" id="UP000294844">
    <property type="component" value="Unassembled WGS sequence"/>
</dbReference>
<keyword evidence="2" id="KW-0813">Transport</keyword>
<evidence type="ECO:0000256" key="2">
    <source>
        <dbReference type="ARBA" id="ARBA00022448"/>
    </source>
</evidence>
<dbReference type="EMBL" id="PECM01000010">
    <property type="protein sequence ID" value="TEA01941.1"/>
    <property type="molecule type" value="Genomic_DNA"/>
</dbReference>
<dbReference type="InterPro" id="IPR006059">
    <property type="entry name" value="SBP"/>
</dbReference>
<dbReference type="Pfam" id="PF01547">
    <property type="entry name" value="SBP_bac_1"/>
    <property type="match status" value="1"/>
</dbReference>
<name>A0A4R8SKC5_9MYCO</name>
<dbReference type="Gene3D" id="3.40.190.10">
    <property type="entry name" value="Periplasmic binding protein-like II"/>
    <property type="match status" value="4"/>
</dbReference>
<sequence>MDQEAVVLESSAGWFRRKGVALGVTCLTLASLTGCARSDDDVIIRFYTPASEAGTFTAAAQRCNKELGGRFTIRQVSLPKRADEQRLQLARRLTGNDRTLDLMGMDVVWTAEFAEAGWALPLSDDPAGVTEANAARDTLAGPLASARWKDKLYAAPLSTNTQLLWYRKDLVPEPPETWDQTVQEAEGFARSGGPGWIALQGKQYEGLVVLFNTLLASAGGSVLADDGKTVTLTDTPEHRAATVTALRIIKSIATADGADPSITQTDEGTARLALEEGKAAFEVNWPFVMASMMENAIKGGVPFLRLDRRPDLTGAIGAAGRFEPTDEQFTAAYEATSAALGFAPYPAVVAGRPAKVTIGGLNIAVARTTRYKAQAFEALNCLRSRENQKVTAIEGGLPAVDASLYDDPEFQAKYPAYAIIRDQLANAAVRPASPYYQAISTRVSAVLAPITAIDPERTADLLTDQVQKAVDGRGLIP</sequence>
<evidence type="ECO:0000256" key="3">
    <source>
        <dbReference type="ARBA" id="ARBA00022729"/>
    </source>
</evidence>
<dbReference type="GO" id="GO:0042956">
    <property type="term" value="P:maltodextrin transmembrane transport"/>
    <property type="evidence" value="ECO:0007669"/>
    <property type="project" value="TreeGrafter"/>
</dbReference>
<evidence type="ECO:0000256" key="1">
    <source>
        <dbReference type="ARBA" id="ARBA00008520"/>
    </source>
</evidence>
<dbReference type="PANTHER" id="PTHR30061">
    <property type="entry name" value="MALTOSE-BINDING PERIPLASMIC PROTEIN"/>
    <property type="match status" value="1"/>
</dbReference>
<dbReference type="GO" id="GO:1901982">
    <property type="term" value="F:maltose binding"/>
    <property type="evidence" value="ECO:0007669"/>
    <property type="project" value="TreeGrafter"/>
</dbReference>
<keyword evidence="4" id="KW-0449">Lipoprotein</keyword>
<dbReference type="AlphaFoldDB" id="A0A4R8SKC5"/>
<dbReference type="GO" id="GO:0015768">
    <property type="term" value="P:maltose transport"/>
    <property type="evidence" value="ECO:0007669"/>
    <property type="project" value="TreeGrafter"/>
</dbReference>
<evidence type="ECO:0000313" key="6">
    <source>
        <dbReference type="Proteomes" id="UP000294844"/>
    </source>
</evidence>
<dbReference type="EMBL" id="PECK01000002">
    <property type="protein sequence ID" value="TDZ97711.1"/>
    <property type="molecule type" value="Genomic_DNA"/>
</dbReference>
<evidence type="ECO:0000313" key="4">
    <source>
        <dbReference type="EMBL" id="TDZ97711.1"/>
    </source>
</evidence>
<reference evidence="6 7" key="1">
    <citation type="journal article" date="2019" name="Sci. Rep.">
        <title>Extended insight into the Mycobacterium chelonae-abscessus complex through whole genome sequencing of Mycobacterium salmoniphilum outbreak and Mycobacterium salmoniphilum-like strains.</title>
        <authorList>
            <person name="Behra P.R.K."/>
            <person name="Das S."/>
            <person name="Pettersson B.M.F."/>
            <person name="Shirreff L."/>
            <person name="DuCote T."/>
            <person name="Jacobsson K.G."/>
            <person name="Ennis D.G."/>
            <person name="Kirsebom L.A."/>
        </authorList>
    </citation>
    <scope>NUCLEOTIDE SEQUENCE [LARGE SCALE GENOMIC DNA]</scope>
    <source>
        <strain evidence="5 6">CCUG 60883</strain>
        <strain evidence="4 7">CCUG 60885</strain>
    </source>
</reference>
<keyword evidence="6" id="KW-1185">Reference proteome</keyword>
<dbReference type="GO" id="GO:0055052">
    <property type="term" value="C:ATP-binding cassette (ABC) transporter complex, substrate-binding subunit-containing"/>
    <property type="evidence" value="ECO:0007669"/>
    <property type="project" value="TreeGrafter"/>
</dbReference>
<keyword evidence="3" id="KW-0732">Signal</keyword>
<evidence type="ECO:0000313" key="7">
    <source>
        <dbReference type="Proteomes" id="UP000295685"/>
    </source>
</evidence>